<dbReference type="InterPro" id="IPR033489">
    <property type="entry name" value="RBBP6"/>
</dbReference>
<dbReference type="PANTHER" id="PTHR15439">
    <property type="entry name" value="RETINOBLASTOMA-BINDING PROTEIN 6"/>
    <property type="match status" value="1"/>
</dbReference>
<dbReference type="Proteomes" id="UP000186817">
    <property type="component" value="Unassembled WGS sequence"/>
</dbReference>
<feature type="compositionally biased region" description="Basic and acidic residues" evidence="1">
    <location>
        <begin position="475"/>
        <end position="499"/>
    </location>
</feature>
<evidence type="ECO:0000259" key="2">
    <source>
        <dbReference type="PROSITE" id="PS51857"/>
    </source>
</evidence>
<dbReference type="AlphaFoldDB" id="A0A1Q9D9T0"/>
<feature type="region of interest" description="Disordered" evidence="1">
    <location>
        <begin position="91"/>
        <end position="114"/>
    </location>
</feature>
<proteinExistence type="predicted"/>
<feature type="compositionally biased region" description="Basic and acidic residues" evidence="1">
    <location>
        <begin position="506"/>
        <end position="517"/>
    </location>
</feature>
<name>A0A1Q9D9T0_SYMMI</name>
<reference evidence="3 4" key="1">
    <citation type="submission" date="2016-02" db="EMBL/GenBank/DDBJ databases">
        <title>Genome analysis of coral dinoflagellate symbionts highlights evolutionary adaptations to a symbiotic lifestyle.</title>
        <authorList>
            <person name="Aranda M."/>
            <person name="Li Y."/>
            <person name="Liew Y.J."/>
            <person name="Baumgarten S."/>
            <person name="Simakov O."/>
            <person name="Wilson M."/>
            <person name="Piel J."/>
            <person name="Ashoor H."/>
            <person name="Bougouffa S."/>
            <person name="Bajic V.B."/>
            <person name="Ryu T."/>
            <person name="Ravasi T."/>
            <person name="Bayer T."/>
            <person name="Micklem G."/>
            <person name="Kim H."/>
            <person name="Bhak J."/>
            <person name="Lajeunesse T.C."/>
            <person name="Voolstra C.R."/>
        </authorList>
    </citation>
    <scope>NUCLEOTIDE SEQUENCE [LARGE SCALE GENOMIC DNA]</scope>
    <source>
        <strain evidence="3 4">CCMP2467</strain>
    </source>
</reference>
<feature type="region of interest" description="Disordered" evidence="1">
    <location>
        <begin position="332"/>
        <end position="517"/>
    </location>
</feature>
<dbReference type="SMART" id="SM00357">
    <property type="entry name" value="CSP"/>
    <property type="match status" value="1"/>
</dbReference>
<dbReference type="GO" id="GO:0006511">
    <property type="term" value="P:ubiquitin-dependent protein catabolic process"/>
    <property type="evidence" value="ECO:0007669"/>
    <property type="project" value="TreeGrafter"/>
</dbReference>
<dbReference type="OrthoDB" id="422005at2759"/>
<accession>A0A1Q9D9T0</accession>
<dbReference type="GO" id="GO:0061630">
    <property type="term" value="F:ubiquitin protein ligase activity"/>
    <property type="evidence" value="ECO:0007669"/>
    <property type="project" value="InterPro"/>
</dbReference>
<dbReference type="InterPro" id="IPR002059">
    <property type="entry name" value="CSP_DNA-bd"/>
</dbReference>
<gene>
    <name evidence="3" type="primary">nipblb</name>
    <name evidence="3" type="ORF">AK812_SmicGene26292</name>
</gene>
<dbReference type="InterPro" id="IPR012340">
    <property type="entry name" value="NA-bd_OB-fold"/>
</dbReference>
<evidence type="ECO:0000313" key="4">
    <source>
        <dbReference type="Proteomes" id="UP000186817"/>
    </source>
</evidence>
<dbReference type="GO" id="GO:0005634">
    <property type="term" value="C:nucleus"/>
    <property type="evidence" value="ECO:0007669"/>
    <property type="project" value="TreeGrafter"/>
</dbReference>
<dbReference type="InterPro" id="IPR019844">
    <property type="entry name" value="CSD_CS"/>
</dbReference>
<keyword evidence="4" id="KW-1185">Reference proteome</keyword>
<feature type="compositionally biased region" description="Basic residues" evidence="1">
    <location>
        <begin position="361"/>
        <end position="381"/>
    </location>
</feature>
<comment type="caution">
    <text evidence="3">The sequence shown here is derived from an EMBL/GenBank/DDBJ whole genome shotgun (WGS) entry which is preliminary data.</text>
</comment>
<dbReference type="PANTHER" id="PTHR15439:SF0">
    <property type="entry name" value="CELL DIVISION CYCLE AND APOPTOSIS REGULATOR PROTEIN 1-RELATED"/>
    <property type="match status" value="1"/>
</dbReference>
<dbReference type="PROSITE" id="PS00352">
    <property type="entry name" value="CSD_1"/>
    <property type="match status" value="1"/>
</dbReference>
<evidence type="ECO:0000256" key="1">
    <source>
        <dbReference type="SAM" id="MobiDB-lite"/>
    </source>
</evidence>
<dbReference type="InterPro" id="IPR011129">
    <property type="entry name" value="CSD"/>
</dbReference>
<organism evidence="3 4">
    <name type="scientific">Symbiodinium microadriaticum</name>
    <name type="common">Dinoflagellate</name>
    <name type="synonym">Zooxanthella microadriatica</name>
    <dbReference type="NCBI Taxonomy" id="2951"/>
    <lineage>
        <taxon>Eukaryota</taxon>
        <taxon>Sar</taxon>
        <taxon>Alveolata</taxon>
        <taxon>Dinophyceae</taxon>
        <taxon>Suessiales</taxon>
        <taxon>Symbiodiniaceae</taxon>
        <taxon>Symbiodinium</taxon>
    </lineage>
</organism>
<protein>
    <submittedName>
        <fullName evidence="3">Nipped-B-like protein B</fullName>
    </submittedName>
</protein>
<dbReference type="EMBL" id="LSRX01000642">
    <property type="protein sequence ID" value="OLP91953.1"/>
    <property type="molecule type" value="Genomic_DNA"/>
</dbReference>
<dbReference type="Gene3D" id="2.40.50.140">
    <property type="entry name" value="Nucleic acid-binding proteins"/>
    <property type="match status" value="1"/>
</dbReference>
<feature type="domain" description="CSD" evidence="2">
    <location>
        <begin position="271"/>
        <end position="337"/>
    </location>
</feature>
<dbReference type="PROSITE" id="PS51857">
    <property type="entry name" value="CSD_2"/>
    <property type="match status" value="1"/>
</dbReference>
<sequence length="517" mass="57123">MDGKGCSWRQTFTDAAERMQWDHVFATGLFSNSSYPVWGRNIRQWPGPTSPGGSAAYCVVMQDVQRSTALPSRAAAAPVASDGTVIPGASHGGGAHQGEAGVAARGGSSHTLPGGESLQLTGYPGTGKMHLVRKIVEALAGARGHRAHHHEDRPGARAGWVQRWSGMLAVAAMRAYAAFLLELPPAGEACVAGEAPELHEILADVRGSLSLTISRLPAPTSHGLSSFHVDIAVSCFAVSIDGEMAPAGTGKTKNNTSLRFLTAMARREAWMGSGVLVRWRKEGGFGFIKPSDGSEDLFCHVSQLRQVEGTIKEGDRVRYTVTQDGLSGKRMAGNVVLDLTHGRSRSRRRRRRSSTSSSSRSRSRDRKRRSRSGSKKHRKGSRSRDASKANDAEKEAEQKEKKEEKDKAKDGEKEKHKSKDKDKDREKVKDKEKNKDKDKDKDKDKEKDKEKEKGKDRDKDKDRSKEKKDKKKKHKDNDQDAEDERHQDKNKAEKKDKSKEKKKKDKEKDNEKAASED</sequence>
<evidence type="ECO:0000313" key="3">
    <source>
        <dbReference type="EMBL" id="OLP91953.1"/>
    </source>
</evidence>
<dbReference type="GO" id="GO:0003676">
    <property type="term" value="F:nucleic acid binding"/>
    <property type="evidence" value="ECO:0007669"/>
    <property type="project" value="InterPro"/>
</dbReference>
<dbReference type="GO" id="GO:0016567">
    <property type="term" value="P:protein ubiquitination"/>
    <property type="evidence" value="ECO:0007669"/>
    <property type="project" value="InterPro"/>
</dbReference>
<feature type="compositionally biased region" description="Basic residues" evidence="1">
    <location>
        <begin position="342"/>
        <end position="353"/>
    </location>
</feature>
<feature type="compositionally biased region" description="Basic and acidic residues" evidence="1">
    <location>
        <begin position="382"/>
        <end position="467"/>
    </location>
</feature>
<dbReference type="SUPFAM" id="SSF50249">
    <property type="entry name" value="Nucleic acid-binding proteins"/>
    <property type="match status" value="1"/>
</dbReference>
<dbReference type="Pfam" id="PF00313">
    <property type="entry name" value="CSD"/>
    <property type="match status" value="1"/>
</dbReference>
<dbReference type="GO" id="GO:0006397">
    <property type="term" value="P:mRNA processing"/>
    <property type="evidence" value="ECO:0007669"/>
    <property type="project" value="InterPro"/>
</dbReference>